<dbReference type="RefSeq" id="WP_185673246.1">
    <property type="nucleotide sequence ID" value="NZ_JACJVP010000074.1"/>
</dbReference>
<dbReference type="NCBIfam" id="TIGR02887">
    <property type="entry name" value="spore_ger_x_C"/>
    <property type="match status" value="1"/>
</dbReference>
<dbReference type="InterPro" id="IPR008844">
    <property type="entry name" value="Spore_GerAC-like"/>
</dbReference>
<evidence type="ECO:0000259" key="9">
    <source>
        <dbReference type="Pfam" id="PF25198"/>
    </source>
</evidence>
<comment type="subcellular location">
    <subcellularLocation>
        <location evidence="1">Membrane</location>
        <topology evidence="1">Lipid-anchor</topology>
    </subcellularLocation>
</comment>
<keyword evidence="11" id="KW-1185">Reference proteome</keyword>
<keyword evidence="3" id="KW-0309">Germination</keyword>
<dbReference type="Pfam" id="PF25198">
    <property type="entry name" value="Spore_GerAC_N"/>
    <property type="match status" value="1"/>
</dbReference>
<dbReference type="Gene3D" id="3.30.300.210">
    <property type="entry name" value="Nutrient germinant receptor protein C, domain 3"/>
    <property type="match status" value="1"/>
</dbReference>
<organism evidence="10 11">
    <name type="scientific">Cohnella nanjingensis</name>
    <dbReference type="NCBI Taxonomy" id="1387779"/>
    <lineage>
        <taxon>Bacteria</taxon>
        <taxon>Bacillati</taxon>
        <taxon>Bacillota</taxon>
        <taxon>Bacilli</taxon>
        <taxon>Bacillales</taxon>
        <taxon>Paenibacillaceae</taxon>
        <taxon>Cohnella</taxon>
    </lineage>
</organism>
<comment type="similarity">
    <text evidence="2">Belongs to the GerABKC lipoprotein family.</text>
</comment>
<evidence type="ECO:0000256" key="1">
    <source>
        <dbReference type="ARBA" id="ARBA00004635"/>
    </source>
</evidence>
<keyword evidence="4" id="KW-0732">Signal</keyword>
<sequence>MKRIVILLLAICAASSALLLSGCWNRRELNDLGIMMGTAIDKEAGGYRVSAQVVDPAEVAVKGAASGRSPVTMYTATGPTVFEAIRKMTETSPRKIYAGHIRVLILGEALAREGIAQALDLLSRDSEPRTDFYLMVARGTTAQNVLKILTPLEKIPANKLFFSLNASNEVWAPTTTFTMDDFVNQLVTEGENPVLTGVQLVGNQRQGESNRNVQEVEPSAHLVVRGLALFRRDKLVGWLNEEESIGYNILMNHVKSTVGHVACPDGGKVVTEVLRNRTKRKARLANGRPVIDVHVTTVADVAEVECKIDLNNPAMIRQLERQFAQEAQRLMDTTVDAVQHRFRVDALGFGHAIYMAHPRVWKKWRGDWQNVLPLVQVRYHIHFHLRRTATVNNSFVGQTKE</sequence>
<dbReference type="Pfam" id="PF05504">
    <property type="entry name" value="Spore_GerAC"/>
    <property type="match status" value="1"/>
</dbReference>
<dbReference type="AlphaFoldDB" id="A0A7X0RZY5"/>
<dbReference type="GO" id="GO:0009847">
    <property type="term" value="P:spore germination"/>
    <property type="evidence" value="ECO:0007669"/>
    <property type="project" value="InterPro"/>
</dbReference>
<dbReference type="InterPro" id="IPR046953">
    <property type="entry name" value="Spore_GerAC-like_C"/>
</dbReference>
<keyword evidence="5" id="KW-0472">Membrane</keyword>
<keyword evidence="7" id="KW-0449">Lipoprotein</keyword>
<dbReference type="InterPro" id="IPR038501">
    <property type="entry name" value="Spore_GerAC_C_sf"/>
</dbReference>
<evidence type="ECO:0000256" key="4">
    <source>
        <dbReference type="ARBA" id="ARBA00022729"/>
    </source>
</evidence>
<evidence type="ECO:0000256" key="5">
    <source>
        <dbReference type="ARBA" id="ARBA00023136"/>
    </source>
</evidence>
<dbReference type="InterPro" id="IPR057336">
    <property type="entry name" value="GerAC_N"/>
</dbReference>
<gene>
    <name evidence="10" type="ORF">H7C19_32505</name>
</gene>
<evidence type="ECO:0000256" key="3">
    <source>
        <dbReference type="ARBA" id="ARBA00022544"/>
    </source>
</evidence>
<evidence type="ECO:0000256" key="2">
    <source>
        <dbReference type="ARBA" id="ARBA00007886"/>
    </source>
</evidence>
<comment type="caution">
    <text evidence="10">The sequence shown here is derived from an EMBL/GenBank/DDBJ whole genome shotgun (WGS) entry which is preliminary data.</text>
</comment>
<evidence type="ECO:0000256" key="7">
    <source>
        <dbReference type="ARBA" id="ARBA00023288"/>
    </source>
</evidence>
<evidence type="ECO:0000256" key="6">
    <source>
        <dbReference type="ARBA" id="ARBA00023139"/>
    </source>
</evidence>
<protein>
    <submittedName>
        <fullName evidence="10">Ger(X)C family spore germination protein</fullName>
    </submittedName>
</protein>
<dbReference type="PANTHER" id="PTHR35789">
    <property type="entry name" value="SPORE GERMINATION PROTEIN B3"/>
    <property type="match status" value="1"/>
</dbReference>
<accession>A0A7X0RZY5</accession>
<evidence type="ECO:0000313" key="10">
    <source>
        <dbReference type="EMBL" id="MBB6675390.1"/>
    </source>
</evidence>
<dbReference type="GO" id="GO:0016020">
    <property type="term" value="C:membrane"/>
    <property type="evidence" value="ECO:0007669"/>
    <property type="project" value="UniProtKB-SubCell"/>
</dbReference>
<name>A0A7X0RZY5_9BACL</name>
<reference evidence="10 11" key="1">
    <citation type="submission" date="2020-08" db="EMBL/GenBank/DDBJ databases">
        <title>Cohnella phylogeny.</title>
        <authorList>
            <person name="Dunlap C."/>
        </authorList>
    </citation>
    <scope>NUCLEOTIDE SEQUENCE [LARGE SCALE GENOMIC DNA]</scope>
    <source>
        <strain evidence="10 11">DSM 28246</strain>
    </source>
</reference>
<proteinExistence type="inferred from homology"/>
<feature type="domain" description="Spore germination GerAC-like C-terminal" evidence="8">
    <location>
        <begin position="226"/>
        <end position="388"/>
    </location>
</feature>
<dbReference type="PANTHER" id="PTHR35789:SF1">
    <property type="entry name" value="SPORE GERMINATION PROTEIN B3"/>
    <property type="match status" value="1"/>
</dbReference>
<keyword evidence="6" id="KW-0564">Palmitate</keyword>
<feature type="domain" description="Spore germination protein N-terminal" evidence="9">
    <location>
        <begin position="25"/>
        <end position="198"/>
    </location>
</feature>
<evidence type="ECO:0000313" key="11">
    <source>
        <dbReference type="Proteomes" id="UP000547209"/>
    </source>
</evidence>
<dbReference type="Proteomes" id="UP000547209">
    <property type="component" value="Unassembled WGS sequence"/>
</dbReference>
<dbReference type="EMBL" id="JACJVP010000074">
    <property type="protein sequence ID" value="MBB6675390.1"/>
    <property type="molecule type" value="Genomic_DNA"/>
</dbReference>
<evidence type="ECO:0000259" key="8">
    <source>
        <dbReference type="Pfam" id="PF05504"/>
    </source>
</evidence>
<dbReference type="PROSITE" id="PS51257">
    <property type="entry name" value="PROKAR_LIPOPROTEIN"/>
    <property type="match status" value="1"/>
</dbReference>